<feature type="region of interest" description="Disordered" evidence="1">
    <location>
        <begin position="461"/>
        <end position="480"/>
    </location>
</feature>
<organism evidence="2 3">
    <name type="scientific">Corynebacterium nuruki</name>
    <dbReference type="NCBI Taxonomy" id="1032851"/>
    <lineage>
        <taxon>Bacteria</taxon>
        <taxon>Bacillati</taxon>
        <taxon>Actinomycetota</taxon>
        <taxon>Actinomycetes</taxon>
        <taxon>Mycobacteriales</taxon>
        <taxon>Corynebacteriaceae</taxon>
        <taxon>Corynebacterium</taxon>
    </lineage>
</organism>
<evidence type="ECO:0008006" key="4">
    <source>
        <dbReference type="Google" id="ProtNLM"/>
    </source>
</evidence>
<proteinExistence type="predicted"/>
<dbReference type="Proteomes" id="UP000261739">
    <property type="component" value="Unassembled WGS sequence"/>
</dbReference>
<sequence length="480" mass="51058">MRLTTVARMELSAGRVTVFEPTVAPAPDALPDGHVASFDQSRHAAAGTRPGSWLAVAFRLPPVGLGRVGQAWRRVIDRHGTLRTVLRDDGPDPVTGLPLIRTHDIVVTGGVWRPLGGPETDPETDPRTLLRDYFDEVCEPFGLPSYRLAVVDHGGGRRTAVIGLDHCHGDAWSLLVLVRDMLAFLGAGEDGASGSASDGTSVRAVAGTPPGLRATVPSFAEHTRGLEVRPPAPVEVRNRWAEIMAAGGGRMPVFPLDLGDVSVPRDEVVEVVDVLDPAGVARLEAVAAHSGVRLLPMAVSVMVQVNRDMGAGVLRAVFPVHSRRGPDGDRRRWADSVGWFITNAVLEADSTDPVVCSGAVGDAIALGSHPLEPLLRPWGGMPQSPGMFAVSWLDNRRLPVQVPAAARPQHVSARIMTDGVMAWFVVDDDGLQLRVRYPSTPQARAAVGQWARRVTDGLRAAAAGSPDTAGRREHGTVTVA</sequence>
<feature type="compositionally biased region" description="Basic and acidic residues" evidence="1">
    <location>
        <begin position="469"/>
        <end position="480"/>
    </location>
</feature>
<accession>A0A3D4T150</accession>
<name>A0A3D4T150_9CORY</name>
<reference evidence="2 3" key="1">
    <citation type="journal article" date="2018" name="Nat. Biotechnol.">
        <title>A standardized bacterial taxonomy based on genome phylogeny substantially revises the tree of life.</title>
        <authorList>
            <person name="Parks D.H."/>
            <person name="Chuvochina M."/>
            <person name="Waite D.W."/>
            <person name="Rinke C."/>
            <person name="Skarshewski A."/>
            <person name="Chaumeil P.A."/>
            <person name="Hugenholtz P."/>
        </authorList>
    </citation>
    <scope>NUCLEOTIDE SEQUENCE [LARGE SCALE GENOMIC DNA]</scope>
    <source>
        <strain evidence="2">UBA11247</strain>
    </source>
</reference>
<protein>
    <recommendedName>
        <fullName evidence="4">Peptide synthetase</fullName>
    </recommendedName>
</protein>
<dbReference type="AlphaFoldDB" id="A0A3D4T150"/>
<dbReference type="STRING" id="863239.GCA_000213935_01110"/>
<dbReference type="EMBL" id="DQID01000278">
    <property type="protein sequence ID" value="HCT15248.1"/>
    <property type="molecule type" value="Genomic_DNA"/>
</dbReference>
<comment type="caution">
    <text evidence="2">The sequence shown here is derived from an EMBL/GenBank/DDBJ whole genome shotgun (WGS) entry which is preliminary data.</text>
</comment>
<dbReference type="InterPro" id="IPR023213">
    <property type="entry name" value="CAT-like_dom_sf"/>
</dbReference>
<dbReference type="SUPFAM" id="SSF52777">
    <property type="entry name" value="CoA-dependent acyltransferases"/>
    <property type="match status" value="2"/>
</dbReference>
<evidence type="ECO:0000313" key="3">
    <source>
        <dbReference type="Proteomes" id="UP000261739"/>
    </source>
</evidence>
<evidence type="ECO:0000256" key="1">
    <source>
        <dbReference type="SAM" id="MobiDB-lite"/>
    </source>
</evidence>
<gene>
    <name evidence="2" type="ORF">DIW82_10815</name>
</gene>
<evidence type="ECO:0000313" key="2">
    <source>
        <dbReference type="EMBL" id="HCT15248.1"/>
    </source>
</evidence>
<dbReference type="Gene3D" id="3.30.559.10">
    <property type="entry name" value="Chloramphenicol acetyltransferase-like domain"/>
    <property type="match status" value="1"/>
</dbReference>